<feature type="transmembrane region" description="Helical" evidence="6">
    <location>
        <begin position="467"/>
        <end position="484"/>
    </location>
</feature>
<dbReference type="STRING" id="1276258.SAPIS_v1c02030"/>
<feature type="transmembrane region" description="Helical" evidence="6">
    <location>
        <begin position="331"/>
        <end position="348"/>
    </location>
</feature>
<keyword evidence="4 6" id="KW-1133">Transmembrane helix</keyword>
<dbReference type="HOGENOM" id="CLU_035307_0_1_14"/>
<dbReference type="AlphaFoldDB" id="V5RHP3"/>
<feature type="transmembrane region" description="Helical" evidence="6">
    <location>
        <begin position="209"/>
        <end position="231"/>
    </location>
</feature>
<feature type="transmembrane region" description="Helical" evidence="6">
    <location>
        <begin position="121"/>
        <end position="139"/>
    </location>
</feature>
<feature type="transmembrane region" description="Helical" evidence="6">
    <location>
        <begin position="496"/>
        <end position="517"/>
    </location>
</feature>
<gene>
    <name evidence="7" type="primary">arcD1</name>
    <name evidence="7" type="ORF">SAPIS_v1c02030</name>
</gene>
<evidence type="ECO:0000256" key="1">
    <source>
        <dbReference type="ARBA" id="ARBA00004651"/>
    </source>
</evidence>
<keyword evidence="2" id="KW-1003">Cell membrane</keyword>
<evidence type="ECO:0000256" key="6">
    <source>
        <dbReference type="SAM" id="Phobius"/>
    </source>
</evidence>
<dbReference type="GO" id="GO:0005886">
    <property type="term" value="C:plasma membrane"/>
    <property type="evidence" value="ECO:0007669"/>
    <property type="project" value="UniProtKB-SubCell"/>
</dbReference>
<feature type="transmembrane region" description="Helical" evidence="6">
    <location>
        <begin position="360"/>
        <end position="381"/>
    </location>
</feature>
<dbReference type="PATRIC" id="fig|1276258.3.peg.197"/>
<keyword evidence="3 6" id="KW-0812">Transmembrane</keyword>
<dbReference type="RefSeq" id="WP_023788983.1">
    <property type="nucleotide sequence ID" value="NC_022998.1"/>
</dbReference>
<dbReference type="KEGG" id="sapi:SAPIS_v1c02030"/>
<evidence type="ECO:0000256" key="2">
    <source>
        <dbReference type="ARBA" id="ARBA00022475"/>
    </source>
</evidence>
<dbReference type="PANTHER" id="PTHR43652:SF6">
    <property type="entry name" value="ARGININE REPRESSOR"/>
    <property type="match status" value="1"/>
</dbReference>
<comment type="subcellular location">
    <subcellularLocation>
        <location evidence="1">Cell membrane</location>
        <topology evidence="1">Multi-pass membrane protein</topology>
    </subcellularLocation>
</comment>
<protein>
    <submittedName>
        <fullName evidence="7">Arginine/ornithine antiporter</fullName>
    </submittedName>
</protein>
<dbReference type="EMBL" id="CP006682">
    <property type="protein sequence ID" value="AHB36049.1"/>
    <property type="molecule type" value="Genomic_DNA"/>
</dbReference>
<evidence type="ECO:0000256" key="5">
    <source>
        <dbReference type="ARBA" id="ARBA00023136"/>
    </source>
</evidence>
<evidence type="ECO:0000256" key="3">
    <source>
        <dbReference type="ARBA" id="ARBA00022692"/>
    </source>
</evidence>
<dbReference type="InterPro" id="IPR051679">
    <property type="entry name" value="DASS-Related_Transporters"/>
</dbReference>
<evidence type="ECO:0000313" key="8">
    <source>
        <dbReference type="Proteomes" id="UP000018550"/>
    </source>
</evidence>
<accession>V5RHP3</accession>
<keyword evidence="8" id="KW-1185">Reference proteome</keyword>
<feature type="transmembrane region" description="Helical" evidence="6">
    <location>
        <begin position="169"/>
        <end position="189"/>
    </location>
</feature>
<feature type="transmembrane region" description="Helical" evidence="6">
    <location>
        <begin position="84"/>
        <end position="101"/>
    </location>
</feature>
<sequence length="523" mass="57625">MSNKKDSLPFTEKRKQKKKIKMPTSFTIIFMVLVALMLISWILHYSGVTTTVENSSEPSQKVRIAAIGIVDLFVSIFEGFKDKISIIVFIFSIGAFIYVVMKSKSLDALTQTIAWKFKNKIIWAIPIIVTFLSFLGSTYGLAEEAIGFHMVIIPLMLAAGFDKFTAINTVLLGGGIGPMLATFDPFLIFAAVDASNGNGPEIVSQTDGLIFRLLAFVIVTAFTCSYIMIYANKVHKDPTKSYTFSTLEEDKVFYLSEQTEPVKLTKKRIWINIIFLLTFFIMISYLFAWDKILGYPKDTGPLKDFGDWINNNMPFLASFVPGLGVGDMEHVAAFFLISSLIISFLIWEDEETMVKDLLNGVKDMVGVAFIIGVAGAITVLLKKSYMSNLLSDGINLVGVNINPFVFIIITFLLFLPISLAIPSTTAFATAIFPNWGKLASKVTTGTGVSMVSGSITAFAFANGFCNMISPASGIVVGAAQVGRMDYASLVKGNLKFYAILFILLFILLLIGTSFNYINETVFF</sequence>
<name>V5RHP3_SPIAP</name>
<dbReference type="InterPro" id="IPR018385">
    <property type="entry name" value="C4_dicarb_anaerob_car-like"/>
</dbReference>
<dbReference type="eggNOG" id="COG1288">
    <property type="taxonomic scope" value="Bacteria"/>
</dbReference>
<dbReference type="PANTHER" id="PTHR43652">
    <property type="entry name" value="BASIC AMINO ACID ANTIPORTER YFCC-RELATED"/>
    <property type="match status" value="1"/>
</dbReference>
<keyword evidence="5 6" id="KW-0472">Membrane</keyword>
<feature type="transmembrane region" description="Helical" evidence="6">
    <location>
        <begin position="145"/>
        <end position="162"/>
    </location>
</feature>
<organism evidence="7 8">
    <name type="scientific">Spiroplasma apis B31</name>
    <dbReference type="NCBI Taxonomy" id="1276258"/>
    <lineage>
        <taxon>Bacteria</taxon>
        <taxon>Bacillati</taxon>
        <taxon>Mycoplasmatota</taxon>
        <taxon>Mollicutes</taxon>
        <taxon>Entomoplasmatales</taxon>
        <taxon>Spiroplasmataceae</taxon>
        <taxon>Spiroplasma</taxon>
    </lineage>
</organism>
<reference evidence="7 8" key="1">
    <citation type="journal article" date="2014" name="Genome Announc.">
        <title>Complete Genome Sequence of Spiroplasma apis B31T (ATCC 33834), a Bacterium Associated with May Disease of Honeybees (Apis mellifera).</title>
        <authorList>
            <person name="Ku C."/>
            <person name="Lo W.S."/>
            <person name="Chen L.L."/>
            <person name="Kuo C.H."/>
        </authorList>
    </citation>
    <scope>NUCLEOTIDE SEQUENCE [LARGE SCALE GENOMIC DNA]</scope>
    <source>
        <strain evidence="7">B31</strain>
    </source>
</reference>
<dbReference type="OrthoDB" id="255482at2"/>
<dbReference type="Proteomes" id="UP000018550">
    <property type="component" value="Chromosome"/>
</dbReference>
<dbReference type="Pfam" id="PF03606">
    <property type="entry name" value="DcuC"/>
    <property type="match status" value="1"/>
</dbReference>
<feature type="transmembrane region" description="Helical" evidence="6">
    <location>
        <begin position="401"/>
        <end position="421"/>
    </location>
</feature>
<evidence type="ECO:0000313" key="7">
    <source>
        <dbReference type="EMBL" id="AHB36049.1"/>
    </source>
</evidence>
<evidence type="ECO:0000256" key="4">
    <source>
        <dbReference type="ARBA" id="ARBA00022989"/>
    </source>
</evidence>
<proteinExistence type="predicted"/>
<feature type="transmembrane region" description="Helical" evidence="6">
    <location>
        <begin position="20"/>
        <end position="43"/>
    </location>
</feature>
<feature type="transmembrane region" description="Helical" evidence="6">
    <location>
        <begin position="269"/>
        <end position="288"/>
    </location>
</feature>